<evidence type="ECO:0000313" key="1">
    <source>
        <dbReference type="EMBL" id="MFB2892513.1"/>
    </source>
</evidence>
<dbReference type="Proteomes" id="UP001576784">
    <property type="component" value="Unassembled WGS sequence"/>
</dbReference>
<reference evidence="1 2" key="1">
    <citation type="submission" date="2024-09" db="EMBL/GenBank/DDBJ databases">
        <title>Floridaenema gen nov. (Aerosakkonemataceae, Aerosakkonematales ord. nov., Cyanobacteria) from benthic tropical and subtropical fresh waters, with the description of four new species.</title>
        <authorList>
            <person name="Moretto J.A."/>
            <person name="Berthold D.E."/>
            <person name="Lefler F.W."/>
            <person name="Huang I.-S."/>
            <person name="Laughinghouse H. IV."/>
        </authorList>
    </citation>
    <scope>NUCLEOTIDE SEQUENCE [LARGE SCALE GENOMIC DNA]</scope>
    <source>
        <strain evidence="1 2">BLCC-F50</strain>
    </source>
</reference>
<accession>A0ABV4XLE4</accession>
<dbReference type="EMBL" id="JBHFNR010000039">
    <property type="protein sequence ID" value="MFB2892513.1"/>
    <property type="molecule type" value="Genomic_DNA"/>
</dbReference>
<comment type="caution">
    <text evidence="1">The sequence shown here is derived from an EMBL/GenBank/DDBJ whole genome shotgun (WGS) entry which is preliminary data.</text>
</comment>
<keyword evidence="2" id="KW-1185">Reference proteome</keyword>
<sequence length="40" mass="4594">MVRYISINAPEGIRMVRYISINAPEGIRLCVSPDDFEVRL</sequence>
<proteinExistence type="predicted"/>
<organism evidence="1 2">
    <name type="scientific">Floridaenema flaviceps BLCC-F50</name>
    <dbReference type="NCBI Taxonomy" id="3153642"/>
    <lineage>
        <taxon>Bacteria</taxon>
        <taxon>Bacillati</taxon>
        <taxon>Cyanobacteriota</taxon>
        <taxon>Cyanophyceae</taxon>
        <taxon>Oscillatoriophycideae</taxon>
        <taxon>Aerosakkonematales</taxon>
        <taxon>Aerosakkonemataceae</taxon>
        <taxon>Floridanema</taxon>
        <taxon>Floridanema flaviceps</taxon>
    </lineage>
</organism>
<protein>
    <submittedName>
        <fullName evidence="1">Uncharacterized protein</fullName>
    </submittedName>
</protein>
<dbReference type="RefSeq" id="WP_413262186.1">
    <property type="nucleotide sequence ID" value="NZ_JBHFNR010000039.1"/>
</dbReference>
<name>A0ABV4XLE4_9CYAN</name>
<gene>
    <name evidence="1" type="ORF">ACE1CI_06165</name>
</gene>
<evidence type="ECO:0000313" key="2">
    <source>
        <dbReference type="Proteomes" id="UP001576784"/>
    </source>
</evidence>